<dbReference type="PROSITE" id="PS00375">
    <property type="entry name" value="UDPGT"/>
    <property type="match status" value="1"/>
</dbReference>
<sequence length="430" mass="48288">MDGYHSIPRVLLVTFPGQGHINPSLQFSKRLVRMGIQVTLATALSAFNCMTKTTTTQGLTVVGFSDGYDNGWQDTDDIEHVASMVRRRSSEAVADLITSSSNQGQPFTRVIYTMMFPWIGRVARTLHVPSTFLWIQPAAVSDIYFYYFNGYEEAITNNWNDPSWSIELPGLPRLAPRDLPSFLNASDLYYRSLSSFKEHLEVLDEETNPKVLVNTFDALEFEALKAIKKLNLVSIGPLIPSAFLDGKHQSDTSFGGDLFQKSKDYTDWLNSKPERSVVYVSFGSLSTLSKQQMEEIAHGLIESGRPFLWVIRPTQKGWIKAEDKLSCEEKLERQGMVVPWCAQLEVLSHPSLGCFVTHCGWNSSLESLVSGIPVVAFPLWSDQRTNAKLIEDVWRIGVRVMANEEGIVEGNEIKRCVEVVMEGGERGKEC</sequence>
<evidence type="ECO:0000313" key="8">
    <source>
        <dbReference type="Proteomes" id="UP000241394"/>
    </source>
</evidence>
<comment type="caution">
    <text evidence="7">The sequence shown here is derived from an EMBL/GenBank/DDBJ whole genome shotgun (WGS) entry which is preliminary data.</text>
</comment>
<dbReference type="InterPro" id="IPR002213">
    <property type="entry name" value="UDP_glucos_trans"/>
</dbReference>
<evidence type="ECO:0000256" key="1">
    <source>
        <dbReference type="ARBA" id="ARBA00009995"/>
    </source>
</evidence>
<dbReference type="GO" id="GO:0009813">
    <property type="term" value="P:flavonoid biosynthetic process"/>
    <property type="evidence" value="ECO:0007669"/>
    <property type="project" value="UniProtKB-KW"/>
</dbReference>
<keyword evidence="8" id="KW-1185">Reference proteome</keyword>
<dbReference type="GO" id="GO:0080043">
    <property type="term" value="F:quercetin 3-O-glucosyltransferase activity"/>
    <property type="evidence" value="ECO:0007669"/>
    <property type="project" value="TreeGrafter"/>
</dbReference>
<dbReference type="Gramene" id="PSS23930">
    <property type="protein sequence ID" value="PSS23930"/>
    <property type="gene ID" value="CEY00_Acc08786"/>
</dbReference>
<dbReference type="SUPFAM" id="SSF53756">
    <property type="entry name" value="UDP-Glycosyltransferase/glycogen phosphorylase"/>
    <property type="match status" value="1"/>
</dbReference>
<name>A0A2R6R8R6_ACTCC</name>
<keyword evidence="2 5" id="KW-0328">Glycosyltransferase</keyword>
<dbReference type="EMBL" id="NKQK01000008">
    <property type="protein sequence ID" value="PSS23930.1"/>
    <property type="molecule type" value="Genomic_DNA"/>
</dbReference>
<evidence type="ECO:0000256" key="3">
    <source>
        <dbReference type="ARBA" id="ARBA00022679"/>
    </source>
</evidence>
<dbReference type="InParanoid" id="A0A2R6R8R6"/>
<evidence type="ECO:0000313" key="7">
    <source>
        <dbReference type="EMBL" id="PSS23930.1"/>
    </source>
</evidence>
<dbReference type="PANTHER" id="PTHR11926">
    <property type="entry name" value="GLUCOSYL/GLUCURONOSYL TRANSFERASES"/>
    <property type="match status" value="1"/>
</dbReference>
<dbReference type="OrthoDB" id="5835829at2759"/>
<keyword evidence="4" id="KW-0284">Flavonoid biosynthesis</keyword>
<dbReference type="Pfam" id="PF00201">
    <property type="entry name" value="UDPGT"/>
    <property type="match status" value="1"/>
</dbReference>
<proteinExistence type="inferred from homology"/>
<keyword evidence="3 5" id="KW-0808">Transferase</keyword>
<dbReference type="EC" id="2.4.1.-" evidence="6"/>
<dbReference type="OMA" id="HTRYMAQ"/>
<evidence type="ECO:0000256" key="4">
    <source>
        <dbReference type="ARBA" id="ARBA00023241"/>
    </source>
</evidence>
<gene>
    <name evidence="7" type="ORF">CEY00_Acc08786</name>
</gene>
<dbReference type="AlphaFoldDB" id="A0A2R6R8R6"/>
<dbReference type="STRING" id="1590841.A0A2R6R8R6"/>
<comment type="similarity">
    <text evidence="1 5">Belongs to the UDP-glycosyltransferase family.</text>
</comment>
<dbReference type="PANTHER" id="PTHR11926:SF870">
    <property type="entry name" value="UDP-GLYCOSYLTRANSFERASE 75B1"/>
    <property type="match status" value="1"/>
</dbReference>
<reference evidence="8" key="2">
    <citation type="journal article" date="2018" name="BMC Genomics">
        <title>A manually annotated Actinidia chinensis var. chinensis (kiwifruit) genome highlights the challenges associated with draft genomes and gene prediction in plants.</title>
        <authorList>
            <person name="Pilkington S.M."/>
            <person name="Crowhurst R."/>
            <person name="Hilario E."/>
            <person name="Nardozza S."/>
            <person name="Fraser L."/>
            <person name="Peng Y."/>
            <person name="Gunaseelan K."/>
            <person name="Simpson R."/>
            <person name="Tahir J."/>
            <person name="Deroles S.C."/>
            <person name="Templeton K."/>
            <person name="Luo Z."/>
            <person name="Davy M."/>
            <person name="Cheng C."/>
            <person name="McNeilage M."/>
            <person name="Scaglione D."/>
            <person name="Liu Y."/>
            <person name="Zhang Q."/>
            <person name="Datson P."/>
            <person name="De Silva N."/>
            <person name="Gardiner S.E."/>
            <person name="Bassett H."/>
            <person name="Chagne D."/>
            <person name="McCallum J."/>
            <person name="Dzierzon H."/>
            <person name="Deng C."/>
            <person name="Wang Y.Y."/>
            <person name="Barron L."/>
            <person name="Manako K."/>
            <person name="Bowen J."/>
            <person name="Foster T.M."/>
            <person name="Erridge Z.A."/>
            <person name="Tiffin H."/>
            <person name="Waite C.N."/>
            <person name="Davies K.M."/>
            <person name="Grierson E.P."/>
            <person name="Laing W.A."/>
            <person name="Kirk R."/>
            <person name="Chen X."/>
            <person name="Wood M."/>
            <person name="Montefiori M."/>
            <person name="Brummell D.A."/>
            <person name="Schwinn K.E."/>
            <person name="Catanach A."/>
            <person name="Fullerton C."/>
            <person name="Li D."/>
            <person name="Meiyalaghan S."/>
            <person name="Nieuwenhuizen N."/>
            <person name="Read N."/>
            <person name="Prakash R."/>
            <person name="Hunter D."/>
            <person name="Zhang H."/>
            <person name="McKenzie M."/>
            <person name="Knabel M."/>
            <person name="Harris A."/>
            <person name="Allan A.C."/>
            <person name="Gleave A."/>
            <person name="Chen A."/>
            <person name="Janssen B.J."/>
            <person name="Plunkett B."/>
            <person name="Ampomah-Dwamena C."/>
            <person name="Voogd C."/>
            <person name="Leif D."/>
            <person name="Lafferty D."/>
            <person name="Souleyre E.J.F."/>
            <person name="Varkonyi-Gasic E."/>
            <person name="Gambi F."/>
            <person name="Hanley J."/>
            <person name="Yao J.L."/>
            <person name="Cheung J."/>
            <person name="David K.M."/>
            <person name="Warren B."/>
            <person name="Marsh K."/>
            <person name="Snowden K.C."/>
            <person name="Lin-Wang K."/>
            <person name="Brian L."/>
            <person name="Martinez-Sanchez M."/>
            <person name="Wang M."/>
            <person name="Ileperuma N."/>
            <person name="Macnee N."/>
            <person name="Campin R."/>
            <person name="McAtee P."/>
            <person name="Drummond R.S.M."/>
            <person name="Espley R.V."/>
            <person name="Ireland H.S."/>
            <person name="Wu R."/>
            <person name="Atkinson R.G."/>
            <person name="Karunairetnam S."/>
            <person name="Bulley S."/>
            <person name="Chunkath S."/>
            <person name="Hanley Z."/>
            <person name="Storey R."/>
            <person name="Thrimawithana A.H."/>
            <person name="Thomson S."/>
            <person name="David C."/>
            <person name="Testolin R."/>
            <person name="Huang H."/>
            <person name="Hellens R.P."/>
            <person name="Schaffer R.J."/>
        </authorList>
    </citation>
    <scope>NUCLEOTIDE SEQUENCE [LARGE SCALE GENOMIC DNA]</scope>
    <source>
        <strain evidence="8">cv. Red5</strain>
    </source>
</reference>
<dbReference type="Proteomes" id="UP000241394">
    <property type="component" value="Chromosome LG8"/>
</dbReference>
<organism evidence="7 8">
    <name type="scientific">Actinidia chinensis var. chinensis</name>
    <name type="common">Chinese soft-hair kiwi</name>
    <dbReference type="NCBI Taxonomy" id="1590841"/>
    <lineage>
        <taxon>Eukaryota</taxon>
        <taxon>Viridiplantae</taxon>
        <taxon>Streptophyta</taxon>
        <taxon>Embryophyta</taxon>
        <taxon>Tracheophyta</taxon>
        <taxon>Spermatophyta</taxon>
        <taxon>Magnoliopsida</taxon>
        <taxon>eudicotyledons</taxon>
        <taxon>Gunneridae</taxon>
        <taxon>Pentapetalae</taxon>
        <taxon>asterids</taxon>
        <taxon>Ericales</taxon>
        <taxon>Actinidiaceae</taxon>
        <taxon>Actinidia</taxon>
    </lineage>
</organism>
<accession>A0A2R6R8R6</accession>
<reference evidence="7 8" key="1">
    <citation type="submission" date="2017-07" db="EMBL/GenBank/DDBJ databases">
        <title>An improved, manually edited Actinidia chinensis var. chinensis (kiwifruit) genome highlights the challenges associated with draft genomes and gene prediction in plants.</title>
        <authorList>
            <person name="Pilkington S."/>
            <person name="Crowhurst R."/>
            <person name="Hilario E."/>
            <person name="Nardozza S."/>
            <person name="Fraser L."/>
            <person name="Peng Y."/>
            <person name="Gunaseelan K."/>
            <person name="Simpson R."/>
            <person name="Tahir J."/>
            <person name="Deroles S."/>
            <person name="Templeton K."/>
            <person name="Luo Z."/>
            <person name="Davy M."/>
            <person name="Cheng C."/>
            <person name="Mcneilage M."/>
            <person name="Scaglione D."/>
            <person name="Liu Y."/>
            <person name="Zhang Q."/>
            <person name="Datson P."/>
            <person name="De Silva N."/>
            <person name="Gardiner S."/>
            <person name="Bassett H."/>
            <person name="Chagne D."/>
            <person name="Mccallum J."/>
            <person name="Dzierzon H."/>
            <person name="Deng C."/>
            <person name="Wang Y.-Y."/>
            <person name="Barron N."/>
            <person name="Manako K."/>
            <person name="Bowen J."/>
            <person name="Foster T."/>
            <person name="Erridge Z."/>
            <person name="Tiffin H."/>
            <person name="Waite C."/>
            <person name="Davies K."/>
            <person name="Grierson E."/>
            <person name="Laing W."/>
            <person name="Kirk R."/>
            <person name="Chen X."/>
            <person name="Wood M."/>
            <person name="Montefiori M."/>
            <person name="Brummell D."/>
            <person name="Schwinn K."/>
            <person name="Catanach A."/>
            <person name="Fullerton C."/>
            <person name="Li D."/>
            <person name="Meiyalaghan S."/>
            <person name="Nieuwenhuizen N."/>
            <person name="Read N."/>
            <person name="Prakash R."/>
            <person name="Hunter D."/>
            <person name="Zhang H."/>
            <person name="Mckenzie M."/>
            <person name="Knabel M."/>
            <person name="Harris A."/>
            <person name="Allan A."/>
            <person name="Chen A."/>
            <person name="Janssen B."/>
            <person name="Plunkett B."/>
            <person name="Dwamena C."/>
            <person name="Voogd C."/>
            <person name="Leif D."/>
            <person name="Lafferty D."/>
            <person name="Souleyre E."/>
            <person name="Varkonyi-Gasic E."/>
            <person name="Gambi F."/>
            <person name="Hanley J."/>
            <person name="Yao J.-L."/>
            <person name="Cheung J."/>
            <person name="David K."/>
            <person name="Warren B."/>
            <person name="Marsh K."/>
            <person name="Snowden K."/>
            <person name="Lin-Wang K."/>
            <person name="Brian L."/>
            <person name="Martinez-Sanchez M."/>
            <person name="Wang M."/>
            <person name="Ileperuma N."/>
            <person name="Macnee N."/>
            <person name="Campin R."/>
            <person name="Mcatee P."/>
            <person name="Drummond R."/>
            <person name="Espley R."/>
            <person name="Ireland H."/>
            <person name="Wu R."/>
            <person name="Atkinson R."/>
            <person name="Karunairetnam S."/>
            <person name="Bulley S."/>
            <person name="Chunkath S."/>
            <person name="Hanley Z."/>
            <person name="Storey R."/>
            <person name="Thrimawithana A."/>
            <person name="Thomson S."/>
            <person name="David C."/>
            <person name="Testolin R."/>
        </authorList>
    </citation>
    <scope>NUCLEOTIDE SEQUENCE [LARGE SCALE GENOMIC DNA]</scope>
    <source>
        <strain evidence="8">cv. Red5</strain>
        <tissue evidence="7">Young leaf</tissue>
    </source>
</reference>
<evidence type="ECO:0000256" key="2">
    <source>
        <dbReference type="ARBA" id="ARBA00022676"/>
    </source>
</evidence>
<dbReference type="CDD" id="cd03784">
    <property type="entry name" value="GT1_Gtf-like"/>
    <property type="match status" value="1"/>
</dbReference>
<evidence type="ECO:0000256" key="6">
    <source>
        <dbReference type="RuleBase" id="RU362057"/>
    </source>
</evidence>
<dbReference type="GO" id="GO:0080044">
    <property type="term" value="F:quercetin 7-O-glucosyltransferase activity"/>
    <property type="evidence" value="ECO:0007669"/>
    <property type="project" value="TreeGrafter"/>
</dbReference>
<dbReference type="InterPro" id="IPR035595">
    <property type="entry name" value="UDP_glycos_trans_CS"/>
</dbReference>
<dbReference type="FunFam" id="3.40.50.2000:FF:000019">
    <property type="entry name" value="Glycosyltransferase"/>
    <property type="match status" value="1"/>
</dbReference>
<evidence type="ECO:0000256" key="5">
    <source>
        <dbReference type="RuleBase" id="RU003718"/>
    </source>
</evidence>
<protein>
    <recommendedName>
        <fullName evidence="6">Glycosyltransferase</fullName>
        <ecNumber evidence="6">2.4.1.-</ecNumber>
    </recommendedName>
</protein>
<dbReference type="FunCoup" id="A0A2R6R8R6">
    <property type="interactions" value="68"/>
</dbReference>
<dbReference type="Gene3D" id="3.40.50.2000">
    <property type="entry name" value="Glycogen Phosphorylase B"/>
    <property type="match status" value="2"/>
</dbReference>